<dbReference type="Proteomes" id="UP000548067">
    <property type="component" value="Unassembled WGS sequence"/>
</dbReference>
<gene>
    <name evidence="1" type="ORF">HIO71_14890</name>
</gene>
<comment type="caution">
    <text evidence="1">The sequence shown here is derived from an EMBL/GenBank/DDBJ whole genome shotgun (WGS) entry which is preliminary data.</text>
</comment>
<reference evidence="1 2" key="1">
    <citation type="submission" date="2020-04" db="EMBL/GenBank/DDBJ databases">
        <title>Genome analysis and antimicrobial resistance characteristics of Chryseobacterium aquaticum isolated from farmed salmonids.</title>
        <authorList>
            <person name="Saticioglu I.B."/>
            <person name="Duman M."/>
            <person name="Altun S."/>
        </authorList>
    </citation>
    <scope>NUCLEOTIDE SEQUENCE [LARGE SCALE GENOMIC DNA]</scope>
    <source>
        <strain evidence="1 2">C-174</strain>
    </source>
</reference>
<dbReference type="AlphaFoldDB" id="A0A848N905"/>
<protein>
    <submittedName>
        <fullName evidence="1">Uncharacterized protein</fullName>
    </submittedName>
</protein>
<dbReference type="EMBL" id="JABCJF010000008">
    <property type="protein sequence ID" value="NMR35472.1"/>
    <property type="molecule type" value="Genomic_DNA"/>
</dbReference>
<evidence type="ECO:0000313" key="2">
    <source>
        <dbReference type="Proteomes" id="UP000548067"/>
    </source>
</evidence>
<name>A0A848N905_9FLAO</name>
<evidence type="ECO:0000313" key="1">
    <source>
        <dbReference type="EMBL" id="NMR35472.1"/>
    </source>
</evidence>
<dbReference type="RefSeq" id="WP_169322040.1">
    <property type="nucleotide sequence ID" value="NZ_JABCJF010000008.1"/>
</dbReference>
<proteinExistence type="predicted"/>
<accession>A0A848N905</accession>
<organism evidence="1 2">
    <name type="scientific">Chryseobacterium aquaticum</name>
    <dbReference type="NCBI Taxonomy" id="452084"/>
    <lineage>
        <taxon>Bacteria</taxon>
        <taxon>Pseudomonadati</taxon>
        <taxon>Bacteroidota</taxon>
        <taxon>Flavobacteriia</taxon>
        <taxon>Flavobacteriales</taxon>
        <taxon>Weeksellaceae</taxon>
        <taxon>Chryseobacterium group</taxon>
        <taxon>Chryseobacterium</taxon>
    </lineage>
</organism>
<sequence>MIVAIERNKFTYLYKYDQIKVDINQFVDQTIDNLMRMIQSNRDIVHQLFNKAIPLFEQDHEVILLEVDKSKIRFQEGIVIAFDSILCLYPLTTLGSRLLEGKISDDFIIGPPIFEKEIEATKIIRSMEIRKRTSQKLLEHFNLQDILSEEIVSIIESSTKKNLLDKKIAQVFTTFLDHLIAYNKTPQYIPNGNIEYICKVGAVAVKYIGKQEEVFTNGPFYKSSIKYKDEVDKKSYVASYRDFISITDYELKSSYEKMVEIISKDYKGLDIFKISYFFLAFKSHINKNDNNIEGINNEIIELINEDKCTSAFVLSLIGYTFSIENLYEELHRLFDAPILKSTSTKETIQFQHKKEIESSIKQDNESIANISESTNVKDNFNNILKSQNKEIESTQDNHFQKNTKPIDIHEKHVKVEPKMKLEEQSNIFTVDSEQKTFANRELPTVKDLRDYISTGYTKPKQKIWFEMLDQLFPAENEKISLESFTTKLDFIPDFKNKYLKTNKEKVNLLNFFNVNR</sequence>